<dbReference type="RefSeq" id="WP_104757478.1">
    <property type="nucleotide sequence ID" value="NZ_PTRC01000051.1"/>
</dbReference>
<accession>A0A2S7IUL3</accession>
<sequence>MSASLTPSRMSAQGYKNRAPFFVVCEAGTEYKSVLAPAFWAHVAASLRPYDRIEVVSEDGAFYAELLVRSVRTASLDVVELRHVKLDGKVDIDLSRDSKYRYQYRGPHSSHCVIRLSDNEVVAENLPSKDAAVKWIDSQERAEAA</sequence>
<gene>
    <name evidence="1" type="ORF">C3731_20665</name>
</gene>
<evidence type="ECO:0000313" key="1">
    <source>
        <dbReference type="EMBL" id="PQA71703.1"/>
    </source>
</evidence>
<dbReference type="EMBL" id="PTRC01000051">
    <property type="protein sequence ID" value="PQA71703.1"/>
    <property type="molecule type" value="Genomic_DNA"/>
</dbReference>
<dbReference type="Proteomes" id="UP000238493">
    <property type="component" value="Unassembled WGS sequence"/>
</dbReference>
<evidence type="ECO:0000313" key="2">
    <source>
        <dbReference type="Proteomes" id="UP000238493"/>
    </source>
</evidence>
<comment type="caution">
    <text evidence="1">The sequence shown here is derived from an EMBL/GenBank/DDBJ whole genome shotgun (WGS) entry which is preliminary data.</text>
</comment>
<proteinExistence type="predicted"/>
<dbReference type="AlphaFoldDB" id="A0A2S7IUL3"/>
<protein>
    <submittedName>
        <fullName evidence="1">Uncharacterized protein</fullName>
    </submittedName>
</protein>
<reference evidence="1 2" key="1">
    <citation type="submission" date="2018-02" db="EMBL/GenBank/DDBJ databases">
        <title>Draft genome sequence of Ochrobactrum oryzae found in Brazil.</title>
        <authorList>
            <person name="Cerdeira L."/>
            <person name="Andrade F."/>
            <person name="Zacariotto T."/>
            <person name="Barbosa B."/>
            <person name="Santos S."/>
            <person name="Cassetari V."/>
            <person name="Lincopan N."/>
        </authorList>
    </citation>
    <scope>NUCLEOTIDE SEQUENCE [LARGE SCALE GENOMIC DNA]</scope>
    <source>
        <strain evidence="1 2">OA447</strain>
    </source>
</reference>
<dbReference type="OrthoDB" id="8116488at2"/>
<keyword evidence="2" id="KW-1185">Reference proteome</keyword>
<name>A0A2S7IUL3_9HYPH</name>
<organism evidence="1 2">
    <name type="scientific">Brucella oryzae</name>
    <dbReference type="NCBI Taxonomy" id="335286"/>
    <lineage>
        <taxon>Bacteria</taxon>
        <taxon>Pseudomonadati</taxon>
        <taxon>Pseudomonadota</taxon>
        <taxon>Alphaproteobacteria</taxon>
        <taxon>Hyphomicrobiales</taxon>
        <taxon>Brucellaceae</taxon>
        <taxon>Brucella/Ochrobactrum group</taxon>
        <taxon>Brucella</taxon>
    </lineage>
</organism>